<keyword evidence="2" id="KW-1185">Reference proteome</keyword>
<organism evidence="1 2">
    <name type="scientific">Mycena rosella</name>
    <name type="common">Pink bonnet</name>
    <name type="synonym">Agaricus rosellus</name>
    <dbReference type="NCBI Taxonomy" id="1033263"/>
    <lineage>
        <taxon>Eukaryota</taxon>
        <taxon>Fungi</taxon>
        <taxon>Dikarya</taxon>
        <taxon>Basidiomycota</taxon>
        <taxon>Agaricomycotina</taxon>
        <taxon>Agaricomycetes</taxon>
        <taxon>Agaricomycetidae</taxon>
        <taxon>Agaricales</taxon>
        <taxon>Marasmiineae</taxon>
        <taxon>Mycenaceae</taxon>
        <taxon>Mycena</taxon>
    </lineage>
</organism>
<dbReference type="EMBL" id="JARKIE010000040">
    <property type="protein sequence ID" value="KAJ7694787.1"/>
    <property type="molecule type" value="Genomic_DNA"/>
</dbReference>
<dbReference type="Proteomes" id="UP001221757">
    <property type="component" value="Unassembled WGS sequence"/>
</dbReference>
<evidence type="ECO:0000313" key="2">
    <source>
        <dbReference type="Proteomes" id="UP001221757"/>
    </source>
</evidence>
<evidence type="ECO:0008006" key="3">
    <source>
        <dbReference type="Google" id="ProtNLM"/>
    </source>
</evidence>
<accession>A0AAD7DLW8</accession>
<reference evidence="1" key="1">
    <citation type="submission" date="2023-03" db="EMBL/GenBank/DDBJ databases">
        <title>Massive genome expansion in bonnet fungi (Mycena s.s.) driven by repeated elements and novel gene families across ecological guilds.</title>
        <authorList>
            <consortium name="Lawrence Berkeley National Laboratory"/>
            <person name="Harder C.B."/>
            <person name="Miyauchi S."/>
            <person name="Viragh M."/>
            <person name="Kuo A."/>
            <person name="Thoen E."/>
            <person name="Andreopoulos B."/>
            <person name="Lu D."/>
            <person name="Skrede I."/>
            <person name="Drula E."/>
            <person name="Henrissat B."/>
            <person name="Morin E."/>
            <person name="Kohler A."/>
            <person name="Barry K."/>
            <person name="LaButti K."/>
            <person name="Morin E."/>
            <person name="Salamov A."/>
            <person name="Lipzen A."/>
            <person name="Mereny Z."/>
            <person name="Hegedus B."/>
            <person name="Baldrian P."/>
            <person name="Stursova M."/>
            <person name="Weitz H."/>
            <person name="Taylor A."/>
            <person name="Grigoriev I.V."/>
            <person name="Nagy L.G."/>
            <person name="Martin F."/>
            <person name="Kauserud H."/>
        </authorList>
    </citation>
    <scope>NUCLEOTIDE SEQUENCE</scope>
    <source>
        <strain evidence="1">CBHHK067</strain>
    </source>
</reference>
<proteinExistence type="predicted"/>
<name>A0AAD7DLW8_MYCRO</name>
<dbReference type="AlphaFoldDB" id="A0AAD7DLW8"/>
<sequence length="330" mass="37228">MQSSKFHDLSTEIKYAIAYACSPLDLVKFLRMNRQCRRIADLLRCSIVKIGGPTLDLPASLLPGVIVFFFGTSLCWTCGKQTDTYPLSFSLCIWVCNDQCKEDLYNRSSKLADRFATIPSRAELKGDNVLLEYIESWAPFLERSVNGRKVYSSQQLRAAISLLSNTIEVVASKNAGQHSPNARSLLLEEWSQRASDLPVLQICANRMIAWRKTYEKDRKKCSTSNDRIVKTISTYYYGLKLKSLRRSPTLLRTLDLYNKDLDAFTFTAFSGIRIAVHAELRDLESAAPRRVSRGTENAPRIAVGEFLPCPLSIKKYGAEGLAMYNAAKHQ</sequence>
<evidence type="ECO:0000313" key="1">
    <source>
        <dbReference type="EMBL" id="KAJ7694787.1"/>
    </source>
</evidence>
<protein>
    <recommendedName>
        <fullName evidence="3">F-box domain-containing protein</fullName>
    </recommendedName>
</protein>
<comment type="caution">
    <text evidence="1">The sequence shown here is derived from an EMBL/GenBank/DDBJ whole genome shotgun (WGS) entry which is preliminary data.</text>
</comment>
<gene>
    <name evidence="1" type="ORF">B0H17DRAFT_1198948</name>
</gene>